<feature type="region of interest" description="Disordered" evidence="1">
    <location>
        <begin position="28"/>
        <end position="48"/>
    </location>
</feature>
<dbReference type="RefSeq" id="XP_030881270.1">
    <property type="nucleotide sequence ID" value="XM_031025410.1"/>
</dbReference>
<feature type="compositionally biased region" description="Polar residues" evidence="1">
    <location>
        <begin position="28"/>
        <end position="39"/>
    </location>
</feature>
<dbReference type="GeneID" id="115940103"/>
<reference evidence="3" key="1">
    <citation type="submission" date="2025-08" db="UniProtKB">
        <authorList>
            <consortium name="RefSeq"/>
        </authorList>
    </citation>
    <scope>IDENTIFICATION</scope>
    <source>
        <tissue evidence="3">Liver</tissue>
    </source>
</reference>
<organism evidence="2 3">
    <name type="scientific">Leptonychotes weddellii</name>
    <name type="common">Weddell seal</name>
    <name type="synonym">Otaria weddellii</name>
    <dbReference type="NCBI Taxonomy" id="9713"/>
    <lineage>
        <taxon>Eukaryota</taxon>
        <taxon>Metazoa</taxon>
        <taxon>Chordata</taxon>
        <taxon>Craniata</taxon>
        <taxon>Vertebrata</taxon>
        <taxon>Euteleostomi</taxon>
        <taxon>Mammalia</taxon>
        <taxon>Eutheria</taxon>
        <taxon>Laurasiatheria</taxon>
        <taxon>Carnivora</taxon>
        <taxon>Caniformia</taxon>
        <taxon>Pinnipedia</taxon>
        <taxon>Phocidae</taxon>
        <taxon>Monachinae</taxon>
        <taxon>Lobodontini</taxon>
        <taxon>Leptonychotes</taxon>
    </lineage>
</organism>
<keyword evidence="2" id="KW-1185">Reference proteome</keyword>
<evidence type="ECO:0000313" key="2">
    <source>
        <dbReference type="Proteomes" id="UP000245341"/>
    </source>
</evidence>
<proteinExistence type="predicted"/>
<protein>
    <submittedName>
        <fullName evidence="3">Uncharacterized protein LOC115940103</fullName>
    </submittedName>
</protein>
<dbReference type="Proteomes" id="UP000245341">
    <property type="component" value="Unplaced"/>
</dbReference>
<evidence type="ECO:0000256" key="1">
    <source>
        <dbReference type="SAM" id="MobiDB-lite"/>
    </source>
</evidence>
<feature type="region of interest" description="Disordered" evidence="1">
    <location>
        <begin position="143"/>
        <end position="177"/>
    </location>
</feature>
<dbReference type="AlphaFoldDB" id="A0A7F8QJ94"/>
<gene>
    <name evidence="3" type="primary">LOC115940103</name>
</gene>
<sequence>MAAENCGGSGRGRVRNCGRRNQHRDLCLSQTRGGESTNLARGPWLPPALKQPRSYQARQASDSLTQHLKSRWEKRGVSRNVDYPPGGRARVSWPKSAVLKTWFLNHQQQQPWVLGSSEDVSGSSLHHQNQKLWAEAPCVLASPSGDAEAGPRSRTTHLSWSCPPQSSQGSQPWTSNCSEHFTTSHNAPVTGTERVVPRNDFGYGILKIGTSELRNVSFPAAPAATARLALCVSLLG</sequence>
<feature type="compositionally biased region" description="Low complexity" evidence="1">
    <location>
        <begin position="159"/>
        <end position="175"/>
    </location>
</feature>
<name>A0A7F8QJ94_LEPWE</name>
<dbReference type="KEGG" id="lww:115940103"/>
<accession>A0A7F8QJ94</accession>
<evidence type="ECO:0000313" key="3">
    <source>
        <dbReference type="RefSeq" id="XP_030881270.1"/>
    </source>
</evidence>